<name>A0A1I0C4M6_9RHOB</name>
<feature type="binding site" evidence="9">
    <location>
        <position position="92"/>
    </location>
    <ligand>
        <name>iminosuccinate</name>
        <dbReference type="ChEBI" id="CHEBI:77875"/>
    </ligand>
</feature>
<evidence type="ECO:0000256" key="7">
    <source>
        <dbReference type="ARBA" id="ARBA00023004"/>
    </source>
</evidence>
<comment type="cofactor">
    <cofactor evidence="9">
        <name>[4Fe-4S] cluster</name>
        <dbReference type="ChEBI" id="CHEBI:49883"/>
    </cofactor>
    <text evidence="9">Binds 1 [4Fe-4S] cluster per subunit.</text>
</comment>
<proteinExistence type="inferred from homology"/>
<evidence type="ECO:0000256" key="3">
    <source>
        <dbReference type="ARBA" id="ARBA00022485"/>
    </source>
</evidence>
<dbReference type="InterPro" id="IPR023066">
    <property type="entry name" value="Quinolinate_synth_type2"/>
</dbReference>
<evidence type="ECO:0000313" key="11">
    <source>
        <dbReference type="Proteomes" id="UP000199180"/>
    </source>
</evidence>
<feature type="binding site" evidence="9">
    <location>
        <position position="241"/>
    </location>
    <ligand>
        <name>[4Fe-4S] cluster</name>
        <dbReference type="ChEBI" id="CHEBI:49883"/>
    </ligand>
</feature>
<comment type="function">
    <text evidence="9">Catalyzes the condensation of iminoaspartate with dihydroxyacetone phosphate to form quinolinate.</text>
</comment>
<comment type="pathway">
    <text evidence="1 9">Cofactor biosynthesis; NAD(+) biosynthesis; quinolinate from iminoaspartate: step 1/1.</text>
</comment>
<feature type="binding site" evidence="9">
    <location>
        <begin position="181"/>
        <end position="183"/>
    </location>
    <ligand>
        <name>iminosuccinate</name>
        <dbReference type="ChEBI" id="CHEBI:77875"/>
    </ligand>
</feature>
<evidence type="ECO:0000256" key="6">
    <source>
        <dbReference type="ARBA" id="ARBA00022723"/>
    </source>
</evidence>
<dbReference type="NCBIfam" id="TIGR00550">
    <property type="entry name" value="nadA"/>
    <property type="match status" value="1"/>
</dbReference>
<feature type="binding site" evidence="9">
    <location>
        <position position="198"/>
    </location>
    <ligand>
        <name>iminosuccinate</name>
        <dbReference type="ChEBI" id="CHEBI:77875"/>
    </ligand>
</feature>
<reference evidence="10 11" key="1">
    <citation type="submission" date="2016-10" db="EMBL/GenBank/DDBJ databases">
        <authorList>
            <person name="de Groot N.N."/>
        </authorList>
    </citation>
    <scope>NUCLEOTIDE SEQUENCE [LARGE SCALE GENOMIC DNA]</scope>
    <source>
        <strain evidence="10 11">DSM 17862</strain>
    </source>
</reference>
<keyword evidence="9" id="KW-0963">Cytoplasm</keyword>
<dbReference type="GO" id="GO:0005829">
    <property type="term" value="C:cytosol"/>
    <property type="evidence" value="ECO:0007669"/>
    <property type="project" value="TreeGrafter"/>
</dbReference>
<dbReference type="GO" id="GO:0051539">
    <property type="term" value="F:4 iron, 4 sulfur cluster binding"/>
    <property type="evidence" value="ECO:0007669"/>
    <property type="project" value="UniProtKB-KW"/>
</dbReference>
<keyword evidence="11" id="KW-1185">Reference proteome</keyword>
<dbReference type="AlphaFoldDB" id="A0A1I0C4M6"/>
<dbReference type="InterPro" id="IPR003473">
    <property type="entry name" value="NadA"/>
</dbReference>
<keyword evidence="5 9" id="KW-0808">Transferase</keyword>
<dbReference type="NCBIfam" id="NF006879">
    <property type="entry name" value="PRK09375.1-4"/>
    <property type="match status" value="1"/>
</dbReference>
<dbReference type="GO" id="GO:0046872">
    <property type="term" value="F:metal ion binding"/>
    <property type="evidence" value="ECO:0007669"/>
    <property type="project" value="UniProtKB-KW"/>
</dbReference>
<comment type="catalytic activity">
    <reaction evidence="9">
        <text>iminosuccinate + dihydroxyacetone phosphate = quinolinate + phosphate + 2 H2O + H(+)</text>
        <dbReference type="Rhea" id="RHEA:25888"/>
        <dbReference type="ChEBI" id="CHEBI:15377"/>
        <dbReference type="ChEBI" id="CHEBI:15378"/>
        <dbReference type="ChEBI" id="CHEBI:29959"/>
        <dbReference type="ChEBI" id="CHEBI:43474"/>
        <dbReference type="ChEBI" id="CHEBI:57642"/>
        <dbReference type="ChEBI" id="CHEBI:77875"/>
        <dbReference type="EC" id="2.5.1.72"/>
    </reaction>
</comment>
<evidence type="ECO:0000256" key="1">
    <source>
        <dbReference type="ARBA" id="ARBA00005065"/>
    </source>
</evidence>
<feature type="binding site" evidence="9">
    <location>
        <begin position="267"/>
        <end position="269"/>
    </location>
    <ligand>
        <name>iminosuccinate</name>
        <dbReference type="ChEBI" id="CHEBI:77875"/>
    </ligand>
</feature>
<dbReference type="PANTHER" id="PTHR30573:SF0">
    <property type="entry name" value="QUINOLINATE SYNTHASE, CHLOROPLASTIC"/>
    <property type="match status" value="1"/>
</dbReference>
<dbReference type="GO" id="GO:0008987">
    <property type="term" value="F:quinolinate synthetase A activity"/>
    <property type="evidence" value="ECO:0007669"/>
    <property type="project" value="UniProtKB-UniRule"/>
</dbReference>
<keyword evidence="7 9" id="KW-0408">Iron</keyword>
<protein>
    <recommendedName>
        <fullName evidence="2 9">Quinolinate synthase</fullName>
        <ecNumber evidence="2 9">2.5.1.72</ecNumber>
    </recommendedName>
</protein>
<dbReference type="Pfam" id="PF02445">
    <property type="entry name" value="NadA"/>
    <property type="match status" value="1"/>
</dbReference>
<dbReference type="InterPro" id="IPR036094">
    <property type="entry name" value="NadA_sf"/>
</dbReference>
<evidence type="ECO:0000313" key="10">
    <source>
        <dbReference type="EMBL" id="SET14388.1"/>
    </source>
</evidence>
<sequence length="375" mass="41050">MAYAFATPQARRVPLARPAGKEEMTMLDMTTIRAELKACYDLEPSLELAQQMSDIHARMDRVMPLVDWAIHAPYVAAINKLKQERGAVVLAHNYMTPEIYHGISDVVGDSLALAIEATKVQADIIVQCGVHFMAETSKILNPSKTVLMPDMEAGCSLAESITAEGIARMRAQYPGAPVVSYVNTTAEVKAASDICCTSANAAQIVAAMDSDTVIMTPDKWLAQNVAKQVPQKRIVWWDGACIVHEKFTPQDLRDFREWHPGIQIIAHPECPPDVVAEADFAGSTAGIIDWVGKERPAQAMLVTECSMASNISDAHPEVEFLGPCNMCPYMKKITLEKVLWSLHSMTGAVEVDEGVAKDARRAVQRMIDLSRSLSA</sequence>
<dbReference type="STRING" id="364199.SAMN04489858_103170"/>
<dbReference type="NCBIfam" id="NF006878">
    <property type="entry name" value="PRK09375.1-2"/>
    <property type="match status" value="1"/>
</dbReference>
<keyword evidence="4 9" id="KW-0662">Pyridine nucleotide biosynthesis</keyword>
<dbReference type="SUPFAM" id="SSF142754">
    <property type="entry name" value="NadA-like"/>
    <property type="match status" value="1"/>
</dbReference>
<dbReference type="UniPathway" id="UPA00253">
    <property type="reaction ID" value="UER00327"/>
</dbReference>
<evidence type="ECO:0000256" key="4">
    <source>
        <dbReference type="ARBA" id="ARBA00022642"/>
    </source>
</evidence>
<comment type="subcellular location">
    <subcellularLocation>
        <location evidence="9">Cytoplasm</location>
    </subcellularLocation>
</comment>
<dbReference type="Proteomes" id="UP000199180">
    <property type="component" value="Unassembled WGS sequence"/>
</dbReference>
<feature type="binding site" evidence="9">
    <location>
        <position position="327"/>
    </location>
    <ligand>
        <name>[4Fe-4S] cluster</name>
        <dbReference type="ChEBI" id="CHEBI:49883"/>
    </ligand>
</feature>
<feature type="binding site" evidence="9">
    <location>
        <position position="155"/>
    </location>
    <ligand>
        <name>[4Fe-4S] cluster</name>
        <dbReference type="ChEBI" id="CHEBI:49883"/>
    </ligand>
</feature>
<feature type="binding site" evidence="9">
    <location>
        <position position="110"/>
    </location>
    <ligand>
        <name>iminosuccinate</name>
        <dbReference type="ChEBI" id="CHEBI:77875"/>
    </ligand>
</feature>
<dbReference type="EC" id="2.5.1.72" evidence="2 9"/>
<dbReference type="PANTHER" id="PTHR30573">
    <property type="entry name" value="QUINOLINATE SYNTHETASE A"/>
    <property type="match status" value="1"/>
</dbReference>
<evidence type="ECO:0000256" key="5">
    <source>
        <dbReference type="ARBA" id="ARBA00022679"/>
    </source>
</evidence>
<evidence type="ECO:0000256" key="9">
    <source>
        <dbReference type="HAMAP-Rule" id="MF_00568"/>
    </source>
</evidence>
<keyword evidence="8 9" id="KW-0411">Iron-sulfur</keyword>
<dbReference type="HAMAP" id="MF_00568">
    <property type="entry name" value="NadA_type2"/>
    <property type="match status" value="1"/>
</dbReference>
<feature type="binding site" evidence="9">
    <location>
        <position position="284"/>
    </location>
    <ligand>
        <name>iminosuccinate</name>
        <dbReference type="ChEBI" id="CHEBI:77875"/>
    </ligand>
</feature>
<dbReference type="Gene3D" id="3.40.50.10800">
    <property type="entry name" value="NadA-like"/>
    <property type="match status" value="3"/>
</dbReference>
<organism evidence="10 11">
    <name type="scientific">Paracoccus homiensis</name>
    <dbReference type="NCBI Taxonomy" id="364199"/>
    <lineage>
        <taxon>Bacteria</taxon>
        <taxon>Pseudomonadati</taxon>
        <taxon>Pseudomonadota</taxon>
        <taxon>Alphaproteobacteria</taxon>
        <taxon>Rhodobacterales</taxon>
        <taxon>Paracoccaceae</taxon>
        <taxon>Paracoccus</taxon>
    </lineage>
</organism>
<accession>A0A1I0C4M6</accession>
<evidence type="ECO:0000256" key="8">
    <source>
        <dbReference type="ARBA" id="ARBA00023014"/>
    </source>
</evidence>
<evidence type="ECO:0000256" key="2">
    <source>
        <dbReference type="ARBA" id="ARBA00012669"/>
    </source>
</evidence>
<keyword evidence="6 9" id="KW-0479">Metal-binding</keyword>
<keyword evidence="3 9" id="KW-0004">4Fe-4S</keyword>
<gene>
    <name evidence="9" type="primary">nadA</name>
    <name evidence="10" type="ORF">SAMN04489858_103170</name>
</gene>
<dbReference type="GO" id="GO:0034628">
    <property type="term" value="P:'de novo' NAD+ biosynthetic process from L-aspartate"/>
    <property type="evidence" value="ECO:0007669"/>
    <property type="project" value="TreeGrafter"/>
</dbReference>
<dbReference type="EMBL" id="FOHO01000003">
    <property type="protein sequence ID" value="SET14388.1"/>
    <property type="molecule type" value="Genomic_DNA"/>
</dbReference>
<comment type="similarity">
    <text evidence="9">Belongs to the quinolinate synthase family. Type 2 subfamily.</text>
</comment>